<dbReference type="Gene3D" id="3.40.50.300">
    <property type="entry name" value="P-loop containing nucleotide triphosphate hydrolases"/>
    <property type="match status" value="1"/>
</dbReference>
<evidence type="ECO:0000259" key="4">
    <source>
        <dbReference type="PROSITE" id="PS51710"/>
    </source>
</evidence>
<dbReference type="InterPro" id="IPR014100">
    <property type="entry name" value="GTP-bd_Obg/CgtA"/>
</dbReference>
<dbReference type="SUPFAM" id="SSF82051">
    <property type="entry name" value="Obg GTP-binding protein N-terminal domain"/>
    <property type="match status" value="1"/>
</dbReference>
<organism evidence="6 7">
    <name type="scientific">Coemansia asiatica</name>
    <dbReference type="NCBI Taxonomy" id="1052880"/>
    <lineage>
        <taxon>Eukaryota</taxon>
        <taxon>Fungi</taxon>
        <taxon>Fungi incertae sedis</taxon>
        <taxon>Zoopagomycota</taxon>
        <taxon>Kickxellomycotina</taxon>
        <taxon>Kickxellomycetes</taxon>
        <taxon>Kickxellales</taxon>
        <taxon>Kickxellaceae</taxon>
        <taxon>Coemansia</taxon>
    </lineage>
</organism>
<accession>A0A9W7XL50</accession>
<dbReference type="EC" id="1.14.11.27" evidence="6"/>
<keyword evidence="3" id="KW-0342">GTP-binding</keyword>
<dbReference type="PROSITE" id="PS51883">
    <property type="entry name" value="OBG"/>
    <property type="match status" value="1"/>
</dbReference>
<dbReference type="InterPro" id="IPR027417">
    <property type="entry name" value="P-loop_NTPase"/>
</dbReference>
<evidence type="ECO:0000313" key="6">
    <source>
        <dbReference type="EMBL" id="KAJ1644957.1"/>
    </source>
</evidence>
<keyword evidence="2" id="KW-0547">Nucleotide-binding</keyword>
<dbReference type="GO" id="GO:0005739">
    <property type="term" value="C:mitochondrion"/>
    <property type="evidence" value="ECO:0007669"/>
    <property type="project" value="TreeGrafter"/>
</dbReference>
<evidence type="ECO:0000259" key="5">
    <source>
        <dbReference type="PROSITE" id="PS51883"/>
    </source>
</evidence>
<dbReference type="GO" id="GO:0005525">
    <property type="term" value="F:GTP binding"/>
    <property type="evidence" value="ECO:0007669"/>
    <property type="project" value="UniProtKB-KW"/>
</dbReference>
<dbReference type="InterPro" id="IPR006169">
    <property type="entry name" value="GTP1_OBG_dom"/>
</dbReference>
<dbReference type="PRINTS" id="PR00326">
    <property type="entry name" value="GTP1OBG"/>
</dbReference>
<gene>
    <name evidence="6" type="primary">MTG2</name>
    <name evidence="6" type="ORF">LPJ64_003401</name>
</gene>
<feature type="domain" description="Obg" evidence="5">
    <location>
        <begin position="74"/>
        <end position="297"/>
    </location>
</feature>
<dbReference type="EMBL" id="JANBOH010000132">
    <property type="protein sequence ID" value="KAJ1644957.1"/>
    <property type="molecule type" value="Genomic_DNA"/>
</dbReference>
<keyword evidence="6" id="KW-0560">Oxidoreductase</keyword>
<dbReference type="HAMAP" id="MF_01454">
    <property type="entry name" value="GTPase_Obg"/>
    <property type="match status" value="1"/>
</dbReference>
<sequence length="470" mass="51239">MITRHGANRAPGHLIATTDSSRHIHHRRRQHSTQALANSRQQKISAASLITNGNTEDTATGNVGVEWKLKKGGRNFIDRLRCTVAGGHGGDGCVSFFRDVFVPRGPPNGGDGGDGGNVWFEVDENETSLSCVKQQMRAQAGGNGRGKGMHGAGGNDLVVRVPRGTMVREIREGQGEPAQSLDGGFLDGLEKQVQREEGRRMNEKNALFVHYPRWEDRNDLKGVRIPAEFKAHLWALRHGEPISVDLVAHGQRALVAGGGLGGLGNPHFNAPGDRQPHYALRGLAGFARTLDLELKTIADVGLVGMPNAGKSTFLRSVSNAHPQVAPYPFTTLNPYIGTVDFADSWQLTIADIPGLVPGAHRNVGLGHSFLRHVERSRLLVFIVDVASPAPWADYQALRHELELYSPELVTRPSVVVANKADAGPMARDNFERWQRMIPDGVPLIPVSAKFRKNILKATHTIRQVLLAMED</sequence>
<dbReference type="GO" id="GO:0000287">
    <property type="term" value="F:magnesium ion binding"/>
    <property type="evidence" value="ECO:0007669"/>
    <property type="project" value="InterPro"/>
</dbReference>
<dbReference type="Proteomes" id="UP001145021">
    <property type="component" value="Unassembled WGS sequence"/>
</dbReference>
<dbReference type="Pfam" id="PF01926">
    <property type="entry name" value="MMR_HSR1"/>
    <property type="match status" value="1"/>
</dbReference>
<dbReference type="Pfam" id="PF01018">
    <property type="entry name" value="GTP1_OBG"/>
    <property type="match status" value="2"/>
</dbReference>
<dbReference type="InterPro" id="IPR031167">
    <property type="entry name" value="G_OBG"/>
</dbReference>
<keyword evidence="7" id="KW-1185">Reference proteome</keyword>
<feature type="domain" description="OBG-type G" evidence="4">
    <location>
        <begin position="298"/>
        <end position="466"/>
    </location>
</feature>
<dbReference type="InterPro" id="IPR045086">
    <property type="entry name" value="OBG_GTPase"/>
</dbReference>
<dbReference type="InterPro" id="IPR006073">
    <property type="entry name" value="GTP-bd"/>
</dbReference>
<comment type="caution">
    <text evidence="6">The sequence shown here is derived from an EMBL/GenBank/DDBJ whole genome shotgun (WGS) entry which is preliminary data.</text>
</comment>
<dbReference type="PANTHER" id="PTHR11702:SF31">
    <property type="entry name" value="MITOCHONDRIAL RIBOSOME-ASSOCIATED GTPASE 2"/>
    <property type="match status" value="1"/>
</dbReference>
<dbReference type="GO" id="GO:0140680">
    <property type="term" value="F:histone H3K36me/H3K36me2 demethylase activity"/>
    <property type="evidence" value="ECO:0007669"/>
    <property type="project" value="UniProtKB-EC"/>
</dbReference>
<evidence type="ECO:0000256" key="2">
    <source>
        <dbReference type="ARBA" id="ARBA00022741"/>
    </source>
</evidence>
<dbReference type="PIRSF" id="PIRSF002401">
    <property type="entry name" value="GTP_bd_Obg/CgtA"/>
    <property type="match status" value="1"/>
</dbReference>
<dbReference type="InterPro" id="IPR036726">
    <property type="entry name" value="GTP1_OBG_dom_sf"/>
</dbReference>
<evidence type="ECO:0000313" key="7">
    <source>
        <dbReference type="Proteomes" id="UP001145021"/>
    </source>
</evidence>
<dbReference type="PANTHER" id="PTHR11702">
    <property type="entry name" value="DEVELOPMENTALLY REGULATED GTP-BINDING PROTEIN-RELATED"/>
    <property type="match status" value="1"/>
</dbReference>
<dbReference type="PROSITE" id="PS51710">
    <property type="entry name" value="G_OBG"/>
    <property type="match status" value="1"/>
</dbReference>
<proteinExistence type="inferred from homology"/>
<comment type="similarity">
    <text evidence="1">Belongs to the TRAFAC class OBG-HflX-like GTPase superfamily. OBG GTPase family.</text>
</comment>
<protein>
    <submittedName>
        <fullName evidence="6">GTPase of the mitochondrial inner membrane that associates with the large ribosomal subunit</fullName>
        <ecNumber evidence="6">1.14.11.27</ecNumber>
    </submittedName>
</protein>
<name>A0A9W7XL50_9FUNG</name>
<dbReference type="CDD" id="cd01898">
    <property type="entry name" value="Obg"/>
    <property type="match status" value="1"/>
</dbReference>
<evidence type="ECO:0000256" key="1">
    <source>
        <dbReference type="ARBA" id="ARBA00007699"/>
    </source>
</evidence>
<dbReference type="Gene3D" id="2.70.210.12">
    <property type="entry name" value="GTP1/OBG domain"/>
    <property type="match status" value="1"/>
</dbReference>
<dbReference type="AlphaFoldDB" id="A0A9W7XL50"/>
<dbReference type="SUPFAM" id="SSF52540">
    <property type="entry name" value="P-loop containing nucleoside triphosphate hydrolases"/>
    <property type="match status" value="1"/>
</dbReference>
<dbReference type="GO" id="GO:0042254">
    <property type="term" value="P:ribosome biogenesis"/>
    <property type="evidence" value="ECO:0007669"/>
    <property type="project" value="UniProtKB-UniRule"/>
</dbReference>
<dbReference type="GO" id="GO:0003924">
    <property type="term" value="F:GTPase activity"/>
    <property type="evidence" value="ECO:0007669"/>
    <property type="project" value="InterPro"/>
</dbReference>
<evidence type="ECO:0000256" key="3">
    <source>
        <dbReference type="ARBA" id="ARBA00023134"/>
    </source>
</evidence>
<reference evidence="6" key="1">
    <citation type="submission" date="2022-07" db="EMBL/GenBank/DDBJ databases">
        <title>Phylogenomic reconstructions and comparative analyses of Kickxellomycotina fungi.</title>
        <authorList>
            <person name="Reynolds N.K."/>
            <person name="Stajich J.E."/>
            <person name="Barry K."/>
            <person name="Grigoriev I.V."/>
            <person name="Crous P."/>
            <person name="Smith M.E."/>
        </authorList>
    </citation>
    <scope>NUCLEOTIDE SEQUENCE</scope>
    <source>
        <strain evidence="6">NBRC 105413</strain>
    </source>
</reference>